<dbReference type="AlphaFoldDB" id="A0AAD7K758"/>
<comment type="caution">
    <text evidence="1">The sequence shown here is derived from an EMBL/GenBank/DDBJ whole genome shotgun (WGS) entry which is preliminary data.</text>
</comment>
<dbReference type="EMBL" id="JARKIB010000007">
    <property type="protein sequence ID" value="KAJ7778561.1"/>
    <property type="molecule type" value="Genomic_DNA"/>
</dbReference>
<gene>
    <name evidence="1" type="ORF">B0H16DRAFT_1659510</name>
</gene>
<accession>A0AAD7K758</accession>
<organism evidence="1 2">
    <name type="scientific">Mycena metata</name>
    <dbReference type="NCBI Taxonomy" id="1033252"/>
    <lineage>
        <taxon>Eukaryota</taxon>
        <taxon>Fungi</taxon>
        <taxon>Dikarya</taxon>
        <taxon>Basidiomycota</taxon>
        <taxon>Agaricomycotina</taxon>
        <taxon>Agaricomycetes</taxon>
        <taxon>Agaricomycetidae</taxon>
        <taxon>Agaricales</taxon>
        <taxon>Marasmiineae</taxon>
        <taxon>Mycenaceae</taxon>
        <taxon>Mycena</taxon>
    </lineage>
</organism>
<keyword evidence="2" id="KW-1185">Reference proteome</keyword>
<evidence type="ECO:0000313" key="1">
    <source>
        <dbReference type="EMBL" id="KAJ7778561.1"/>
    </source>
</evidence>
<protein>
    <submittedName>
        <fullName evidence="1">Uncharacterized protein</fullName>
    </submittedName>
</protein>
<reference evidence="1" key="1">
    <citation type="submission" date="2023-03" db="EMBL/GenBank/DDBJ databases">
        <title>Massive genome expansion in bonnet fungi (Mycena s.s.) driven by repeated elements and novel gene families across ecological guilds.</title>
        <authorList>
            <consortium name="Lawrence Berkeley National Laboratory"/>
            <person name="Harder C.B."/>
            <person name="Miyauchi S."/>
            <person name="Viragh M."/>
            <person name="Kuo A."/>
            <person name="Thoen E."/>
            <person name="Andreopoulos B."/>
            <person name="Lu D."/>
            <person name="Skrede I."/>
            <person name="Drula E."/>
            <person name="Henrissat B."/>
            <person name="Morin E."/>
            <person name="Kohler A."/>
            <person name="Barry K."/>
            <person name="LaButti K."/>
            <person name="Morin E."/>
            <person name="Salamov A."/>
            <person name="Lipzen A."/>
            <person name="Mereny Z."/>
            <person name="Hegedus B."/>
            <person name="Baldrian P."/>
            <person name="Stursova M."/>
            <person name="Weitz H."/>
            <person name="Taylor A."/>
            <person name="Grigoriev I.V."/>
            <person name="Nagy L.G."/>
            <person name="Martin F."/>
            <person name="Kauserud H."/>
        </authorList>
    </citation>
    <scope>NUCLEOTIDE SEQUENCE</scope>
    <source>
        <strain evidence="1">CBHHK182m</strain>
    </source>
</reference>
<proteinExistence type="predicted"/>
<evidence type="ECO:0000313" key="2">
    <source>
        <dbReference type="Proteomes" id="UP001215598"/>
    </source>
</evidence>
<sequence length="138" mass="14466">MPIDNRLEIDRASFGTTTLTALTTPCEFNTCPTGSPATGFNVNDTRLNNNNLASTILIPGTVCVNLFHPISCCRNSDSGATDVETRGTDHLTTESSVMAKSGCFATVSVFNATTKADVNAATQGIVLAKFISILACSN</sequence>
<name>A0AAD7K758_9AGAR</name>
<dbReference type="Proteomes" id="UP001215598">
    <property type="component" value="Unassembled WGS sequence"/>
</dbReference>